<evidence type="ECO:0000256" key="7">
    <source>
        <dbReference type="ARBA" id="ARBA00022781"/>
    </source>
</evidence>
<accession>A0A3B0RZ28</accession>
<feature type="transmembrane region" description="Helical" evidence="13">
    <location>
        <begin position="12"/>
        <end position="30"/>
    </location>
</feature>
<keyword evidence="8 13" id="KW-1133">Transmembrane helix</keyword>
<evidence type="ECO:0000256" key="5">
    <source>
        <dbReference type="ARBA" id="ARBA00022547"/>
    </source>
</evidence>
<evidence type="ECO:0000256" key="3">
    <source>
        <dbReference type="ARBA" id="ARBA00005513"/>
    </source>
</evidence>
<dbReference type="GO" id="GO:0045259">
    <property type="term" value="C:proton-transporting ATP synthase complex"/>
    <property type="evidence" value="ECO:0007669"/>
    <property type="project" value="UniProtKB-KW"/>
</dbReference>
<evidence type="ECO:0000256" key="13">
    <source>
        <dbReference type="SAM" id="Phobius"/>
    </source>
</evidence>
<dbReference type="HAMAP" id="MF_01398">
    <property type="entry name" value="ATP_synth_b_bprime"/>
    <property type="match status" value="1"/>
</dbReference>
<evidence type="ECO:0000256" key="1">
    <source>
        <dbReference type="ARBA" id="ARBA00004167"/>
    </source>
</evidence>
<name>A0A3B0RZ28_9ZZZZ</name>
<organism evidence="14">
    <name type="scientific">hydrothermal vent metagenome</name>
    <dbReference type="NCBI Taxonomy" id="652676"/>
    <lineage>
        <taxon>unclassified sequences</taxon>
        <taxon>metagenomes</taxon>
        <taxon>ecological metagenomes</taxon>
    </lineage>
</organism>
<evidence type="ECO:0000256" key="4">
    <source>
        <dbReference type="ARBA" id="ARBA00022448"/>
    </source>
</evidence>
<comment type="similarity">
    <text evidence="3">Belongs to the ATPase B chain family.</text>
</comment>
<dbReference type="Pfam" id="PF00430">
    <property type="entry name" value="ATP-synt_B"/>
    <property type="match status" value="1"/>
</dbReference>
<reference evidence="14" key="1">
    <citation type="submission" date="2018-06" db="EMBL/GenBank/DDBJ databases">
        <authorList>
            <person name="Zhirakovskaya E."/>
        </authorList>
    </citation>
    <scope>NUCLEOTIDE SEQUENCE</scope>
</reference>
<dbReference type="CDD" id="cd06503">
    <property type="entry name" value="ATP-synt_Fo_b"/>
    <property type="match status" value="1"/>
</dbReference>
<keyword evidence="5" id="KW-0138">CF(0)</keyword>
<evidence type="ECO:0000256" key="9">
    <source>
        <dbReference type="ARBA" id="ARBA00023065"/>
    </source>
</evidence>
<dbReference type="InterPro" id="IPR002146">
    <property type="entry name" value="ATP_synth_b/b'su_bac/chlpt"/>
</dbReference>
<dbReference type="AlphaFoldDB" id="A0A3B0RZ28"/>
<keyword evidence="7" id="KW-0375">Hydrogen ion transport</keyword>
<dbReference type="GO" id="GO:0046961">
    <property type="term" value="F:proton-transporting ATPase activity, rotational mechanism"/>
    <property type="evidence" value="ECO:0007669"/>
    <property type="project" value="TreeGrafter"/>
</dbReference>
<evidence type="ECO:0000256" key="11">
    <source>
        <dbReference type="ARBA" id="ARBA00025198"/>
    </source>
</evidence>
<comment type="subcellular location">
    <subcellularLocation>
        <location evidence="2">Endomembrane system</location>
    </subcellularLocation>
    <subcellularLocation>
        <location evidence="1">Membrane</location>
        <topology evidence="1">Single-pass membrane protein</topology>
    </subcellularLocation>
</comment>
<proteinExistence type="inferred from homology"/>
<keyword evidence="9" id="KW-0406">Ion transport</keyword>
<dbReference type="PANTHER" id="PTHR33445">
    <property type="entry name" value="ATP SYNTHASE SUBUNIT B', CHLOROPLASTIC"/>
    <property type="match status" value="1"/>
</dbReference>
<evidence type="ECO:0000313" key="14">
    <source>
        <dbReference type="EMBL" id="VAV97647.1"/>
    </source>
</evidence>
<evidence type="ECO:0000256" key="2">
    <source>
        <dbReference type="ARBA" id="ARBA00004308"/>
    </source>
</evidence>
<keyword evidence="4" id="KW-0813">Transport</keyword>
<dbReference type="InterPro" id="IPR050059">
    <property type="entry name" value="ATP_synthase_B_chain"/>
</dbReference>
<dbReference type="PANTHER" id="PTHR33445:SF1">
    <property type="entry name" value="ATP SYNTHASE SUBUNIT B"/>
    <property type="match status" value="1"/>
</dbReference>
<evidence type="ECO:0000256" key="8">
    <source>
        <dbReference type="ARBA" id="ARBA00022989"/>
    </source>
</evidence>
<dbReference type="EMBL" id="UOEE01000247">
    <property type="protein sequence ID" value="VAV97647.1"/>
    <property type="molecule type" value="Genomic_DNA"/>
</dbReference>
<keyword evidence="12" id="KW-0175">Coiled coil</keyword>
<evidence type="ECO:0000256" key="6">
    <source>
        <dbReference type="ARBA" id="ARBA00022692"/>
    </source>
</evidence>
<gene>
    <name evidence="14" type="ORF">MNBD_ALPHA06-882</name>
</gene>
<feature type="coiled-coil region" evidence="12">
    <location>
        <begin position="37"/>
        <end position="129"/>
    </location>
</feature>
<dbReference type="GO" id="GO:0015986">
    <property type="term" value="P:proton motive force-driven ATP synthesis"/>
    <property type="evidence" value="ECO:0007669"/>
    <property type="project" value="InterPro"/>
</dbReference>
<sequence>MDFSWVFNFGDPVMWVAIALLAFAGVIVYLKVPGTITKSLDERADKIRDELDQARLLREEAQELLASYTRKARTAEKKAEAIIAQAKTEAKLYAEETRTKLTEQLQRRADAAERRIEQAQAQAEALVRDKAVDLAVKAAETAITNSVPKTTKTKLVDAGIKDMQSSL</sequence>
<evidence type="ECO:0000256" key="12">
    <source>
        <dbReference type="SAM" id="Coils"/>
    </source>
</evidence>
<keyword evidence="6 13" id="KW-0812">Transmembrane</keyword>
<dbReference type="GO" id="GO:0012505">
    <property type="term" value="C:endomembrane system"/>
    <property type="evidence" value="ECO:0007669"/>
    <property type="project" value="UniProtKB-SubCell"/>
</dbReference>
<evidence type="ECO:0000256" key="10">
    <source>
        <dbReference type="ARBA" id="ARBA00023136"/>
    </source>
</evidence>
<protein>
    <submittedName>
        <fullName evidence="14">ATP synthase F0 sector subunit b</fullName>
    </submittedName>
</protein>
<comment type="function">
    <text evidence="11">F(1)F(0) ATP synthase produces ATP from ADP in the presence of a proton or sodium gradient. F-type ATPases consist of two structural domains, F(1) containing the extramembraneous catalytic core and F(0) containing the membrane proton channel, linked together by a central stalk and a peripheral stalk. During catalysis, ATP synthesis in the catalytic domain of F(1) is coupled via a rotary mechanism of the central stalk subunits to proton translocation.</text>
</comment>
<keyword evidence="10 13" id="KW-0472">Membrane</keyword>